<dbReference type="Gene3D" id="3.40.50.261">
    <property type="entry name" value="Succinyl-CoA synthetase domains"/>
    <property type="match status" value="2"/>
</dbReference>
<evidence type="ECO:0000259" key="3">
    <source>
        <dbReference type="PROSITE" id="PS50975"/>
    </source>
</evidence>
<sequence length="699" mass="72645">MTPARRANLTRLLSPRHIAFVGGRDAEVAIGEAERRGFRGAIWAVNPRRDALGGHPCFRSLADLPEAPDAVFLAVPAPAAVEAVAELARMGAGGIVCYTAGFREAGATGAELERRLIEATGDMALIGPNCYGMINYLDGAALWPFAHGGTCPGWGAAIITQSGMLSSDITMAQRSLPLTHMISGGNQSVLTIEDFIDHLADHPAVRAIGVHIEGLRDVRSFEAACLKALDRGVPVVALKTGSSRIGARLTVSHTGSLSGADDLHNALFDRSGVIRVKNPSELLETLKFICVSGAPAGPRVAGFTCSGGGATMLADHAEIIGLDFPAFDAPAQAELAGMLPPIATVSNPLDYTTPIWGQPGITGPVFERAIALAKADAAVLVQDYPAAGLDESKVYYLNDAFAFCAAARRHGIPAAICATLPENLDAETRDMLIARAVAPMQGIDETLNAIAAAARWSAMRARLSADRPQPLLPAVPRNDVRMIEEAEGKQWLSALGLAVPEGRVVAGEAAPIAAAEVGFPVVLKMMGPRLAHKSEAGAVAVGLVDAAGVARAVADMRAAVAARDPAALTDRFLVEEMAERPVAELILSVRSDPQFGLALTLGSGGVLAELIGDSATLLLPATAFEVESALRGLKVAHLLGGYRGAKAVDIAGLAARIAGFAEAVAARADVLAEVEINPLFVYDKGGVAVDVLIHEWAAT</sequence>
<reference evidence="5" key="1">
    <citation type="submission" date="2023-07" db="EMBL/GenBank/DDBJ databases">
        <title>Defluviimonas sediminis sp. nov., isolated from mangrove sediment.</title>
        <authorList>
            <person name="Liu L."/>
            <person name="Li J."/>
            <person name="Huang Y."/>
            <person name="Pan J."/>
            <person name="Li M."/>
        </authorList>
    </citation>
    <scope>NUCLEOTIDE SEQUENCE [LARGE SCALE GENOMIC DNA]</scope>
    <source>
        <strain evidence="5">FT324</strain>
    </source>
</reference>
<dbReference type="InterPro" id="IPR011761">
    <property type="entry name" value="ATP-grasp"/>
</dbReference>
<dbReference type="SUPFAM" id="SSF52210">
    <property type="entry name" value="Succinyl-CoA synthetase domains"/>
    <property type="match status" value="2"/>
</dbReference>
<evidence type="ECO:0000313" key="5">
    <source>
        <dbReference type="Proteomes" id="UP001205601"/>
    </source>
</evidence>
<dbReference type="PANTHER" id="PTHR42793">
    <property type="entry name" value="COA BINDING DOMAIN CONTAINING PROTEIN"/>
    <property type="match status" value="1"/>
</dbReference>
<evidence type="ECO:0000313" key="4">
    <source>
        <dbReference type="EMBL" id="MCT8328209.1"/>
    </source>
</evidence>
<keyword evidence="5" id="KW-1185">Reference proteome</keyword>
<dbReference type="Pfam" id="PF13549">
    <property type="entry name" value="ATP-grasp_5"/>
    <property type="match status" value="1"/>
</dbReference>
<dbReference type="InterPro" id="IPR003781">
    <property type="entry name" value="CoA-bd"/>
</dbReference>
<keyword evidence="2" id="KW-0547">Nucleotide-binding</keyword>
<dbReference type="InterPro" id="IPR016102">
    <property type="entry name" value="Succinyl-CoA_synth-like"/>
</dbReference>
<dbReference type="InterPro" id="IPR013815">
    <property type="entry name" value="ATP_grasp_subdomain_1"/>
</dbReference>
<dbReference type="EMBL" id="JAOCQF010000001">
    <property type="protein sequence ID" value="MCT8328209.1"/>
    <property type="molecule type" value="Genomic_DNA"/>
</dbReference>
<proteinExistence type="predicted"/>
<dbReference type="PROSITE" id="PS50975">
    <property type="entry name" value="ATP_GRASP"/>
    <property type="match status" value="1"/>
</dbReference>
<keyword evidence="2" id="KW-0067">ATP-binding</keyword>
<name>A0ABT2NH29_9RHOB</name>
<accession>A0ABT2NH29</accession>
<keyword evidence="1" id="KW-0816">Tricarboxylic acid cycle</keyword>
<dbReference type="Pfam" id="PF13380">
    <property type="entry name" value="CoA_binding_2"/>
    <property type="match status" value="1"/>
</dbReference>
<dbReference type="SUPFAM" id="SSF56059">
    <property type="entry name" value="Glutathione synthetase ATP-binding domain-like"/>
    <property type="match status" value="1"/>
</dbReference>
<comment type="caution">
    <text evidence="4">The sequence shown here is derived from an EMBL/GenBank/DDBJ whole genome shotgun (WGS) entry which is preliminary data.</text>
</comment>
<dbReference type="PANTHER" id="PTHR42793:SF4">
    <property type="entry name" value="BLL6376 PROTEIN"/>
    <property type="match status" value="1"/>
</dbReference>
<dbReference type="Gene3D" id="3.30.1490.20">
    <property type="entry name" value="ATP-grasp fold, A domain"/>
    <property type="match status" value="1"/>
</dbReference>
<dbReference type="InterPro" id="IPR036291">
    <property type="entry name" value="NAD(P)-bd_dom_sf"/>
</dbReference>
<gene>
    <name evidence="4" type="ORF">N5I32_01635</name>
</gene>
<feature type="domain" description="ATP-grasp" evidence="3">
    <location>
        <begin position="489"/>
        <end position="524"/>
    </location>
</feature>
<protein>
    <submittedName>
        <fullName evidence="4">Acetate--CoA ligase family protein</fullName>
    </submittedName>
</protein>
<dbReference type="InterPro" id="IPR032875">
    <property type="entry name" value="Succ_CoA_lig_flav_dom"/>
</dbReference>
<organism evidence="4 5">
    <name type="scientific">Albidovulum sediminis</name>
    <dbReference type="NCBI Taxonomy" id="3066345"/>
    <lineage>
        <taxon>Bacteria</taxon>
        <taxon>Pseudomonadati</taxon>
        <taxon>Pseudomonadota</taxon>
        <taxon>Alphaproteobacteria</taxon>
        <taxon>Rhodobacterales</taxon>
        <taxon>Paracoccaceae</taxon>
        <taxon>Albidovulum</taxon>
    </lineage>
</organism>
<dbReference type="Gene3D" id="3.40.50.720">
    <property type="entry name" value="NAD(P)-binding Rossmann-like Domain"/>
    <property type="match status" value="1"/>
</dbReference>
<dbReference type="Pfam" id="PF13607">
    <property type="entry name" value="Succ_CoA_lig"/>
    <property type="match status" value="1"/>
</dbReference>
<keyword evidence="4" id="KW-0436">Ligase</keyword>
<evidence type="ECO:0000256" key="1">
    <source>
        <dbReference type="ARBA" id="ARBA00022532"/>
    </source>
</evidence>
<dbReference type="Gene3D" id="3.30.470.20">
    <property type="entry name" value="ATP-grasp fold, B domain"/>
    <property type="match status" value="1"/>
</dbReference>
<dbReference type="Proteomes" id="UP001205601">
    <property type="component" value="Unassembled WGS sequence"/>
</dbReference>
<dbReference type="RefSeq" id="WP_261493648.1">
    <property type="nucleotide sequence ID" value="NZ_JAOCQF010000001.1"/>
</dbReference>
<evidence type="ECO:0000256" key="2">
    <source>
        <dbReference type="PROSITE-ProRule" id="PRU00409"/>
    </source>
</evidence>
<dbReference type="SUPFAM" id="SSF51735">
    <property type="entry name" value="NAD(P)-binding Rossmann-fold domains"/>
    <property type="match status" value="1"/>
</dbReference>
<dbReference type="GO" id="GO:0016874">
    <property type="term" value="F:ligase activity"/>
    <property type="evidence" value="ECO:0007669"/>
    <property type="project" value="UniProtKB-KW"/>
</dbReference>
<dbReference type="SMART" id="SM00881">
    <property type="entry name" value="CoA_binding"/>
    <property type="match status" value="1"/>
</dbReference>